<evidence type="ECO:0000313" key="2">
    <source>
        <dbReference type="Proteomes" id="UP000035740"/>
    </source>
</evidence>
<sequence>MTGRGLDPTGQQHNHLLSIEPEEVVFTSVRLNQVYTQCVRINNPLSCPVDIELVSGNNERVTVNPNSLRLKSQEEMLVEIRLLLRKPVSRMTGRAQDKATDRAYREV</sequence>
<dbReference type="AlphaFoldDB" id="A0A0J8B0K9"/>
<dbReference type="OrthoDB" id="548052at2759"/>
<reference evidence="1 2" key="1">
    <citation type="journal article" date="2014" name="Nature">
        <title>The genome of the recently domesticated crop plant sugar beet (Beta vulgaris).</title>
        <authorList>
            <person name="Dohm J.C."/>
            <person name="Minoche A.E."/>
            <person name="Holtgrawe D."/>
            <person name="Capella-Gutierrez S."/>
            <person name="Zakrzewski F."/>
            <person name="Tafer H."/>
            <person name="Rupp O."/>
            <person name="Sorensen T.R."/>
            <person name="Stracke R."/>
            <person name="Reinhardt R."/>
            <person name="Goesmann A."/>
            <person name="Kraft T."/>
            <person name="Schulz B."/>
            <person name="Stadler P.F."/>
            <person name="Schmidt T."/>
            <person name="Gabaldon T."/>
            <person name="Lehrach H."/>
            <person name="Weisshaar B."/>
            <person name="Himmelbauer H."/>
        </authorList>
    </citation>
    <scope>NUCLEOTIDE SEQUENCE [LARGE SCALE GENOMIC DNA]</scope>
    <source>
        <tissue evidence="1">Taproot</tissue>
    </source>
</reference>
<dbReference type="InterPro" id="IPR013783">
    <property type="entry name" value="Ig-like_fold"/>
</dbReference>
<evidence type="ECO:0008006" key="3">
    <source>
        <dbReference type="Google" id="ProtNLM"/>
    </source>
</evidence>
<keyword evidence="2" id="KW-1185">Reference proteome</keyword>
<dbReference type="Gramene" id="KMS93458">
    <property type="protein sequence ID" value="KMS93458"/>
    <property type="gene ID" value="BVRB_031280"/>
</dbReference>
<organism evidence="1 2">
    <name type="scientific">Beta vulgaris subsp. vulgaris</name>
    <name type="common">Beet</name>
    <dbReference type="NCBI Taxonomy" id="3555"/>
    <lineage>
        <taxon>Eukaryota</taxon>
        <taxon>Viridiplantae</taxon>
        <taxon>Streptophyta</taxon>
        <taxon>Embryophyta</taxon>
        <taxon>Tracheophyta</taxon>
        <taxon>Spermatophyta</taxon>
        <taxon>Magnoliopsida</taxon>
        <taxon>eudicotyledons</taxon>
        <taxon>Gunneridae</taxon>
        <taxon>Pentapetalae</taxon>
        <taxon>Caryophyllales</taxon>
        <taxon>Chenopodiaceae</taxon>
        <taxon>Betoideae</taxon>
        <taxon>Beta</taxon>
    </lineage>
</organism>
<proteinExistence type="predicted"/>
<evidence type="ECO:0000313" key="1">
    <source>
        <dbReference type="EMBL" id="KMS93458.1"/>
    </source>
</evidence>
<dbReference type="Proteomes" id="UP000035740">
    <property type="component" value="Unassembled WGS sequence"/>
</dbReference>
<protein>
    <recommendedName>
        <fullName evidence="3">MSP domain-containing protein</fullName>
    </recommendedName>
</protein>
<name>A0A0J8B0K9_BETVV</name>
<dbReference type="SUPFAM" id="SSF49354">
    <property type="entry name" value="PapD-like"/>
    <property type="match status" value="1"/>
</dbReference>
<dbReference type="EMBL" id="KQ102579">
    <property type="protein sequence ID" value="KMS93458.1"/>
    <property type="molecule type" value="Genomic_DNA"/>
</dbReference>
<gene>
    <name evidence="1" type="ORF">BVRB_031280</name>
</gene>
<accession>A0A0J8B0K9</accession>
<dbReference type="Gene3D" id="2.60.40.10">
    <property type="entry name" value="Immunoglobulins"/>
    <property type="match status" value="1"/>
</dbReference>
<dbReference type="InterPro" id="IPR008962">
    <property type="entry name" value="PapD-like_sf"/>
</dbReference>